<gene>
    <name evidence="1" type="ORF">GCM10010238_45290</name>
</gene>
<evidence type="ECO:0000313" key="2">
    <source>
        <dbReference type="Proteomes" id="UP000653493"/>
    </source>
</evidence>
<organism evidence="1 2">
    <name type="scientific">Streptomyces griseoviridis</name>
    <dbReference type="NCBI Taxonomy" id="45398"/>
    <lineage>
        <taxon>Bacteria</taxon>
        <taxon>Bacillati</taxon>
        <taxon>Actinomycetota</taxon>
        <taxon>Actinomycetes</taxon>
        <taxon>Kitasatosporales</taxon>
        <taxon>Streptomycetaceae</taxon>
        <taxon>Streptomyces</taxon>
    </lineage>
</organism>
<protein>
    <submittedName>
        <fullName evidence="1">Uncharacterized protein</fullName>
    </submittedName>
</protein>
<dbReference type="Pfam" id="PF19720">
    <property type="entry name" value="DUF6214"/>
    <property type="match status" value="1"/>
</dbReference>
<name>A0A918GQG0_STRGD</name>
<dbReference type="AlphaFoldDB" id="A0A918GQG0"/>
<accession>A0A918GQG0</accession>
<dbReference type="Proteomes" id="UP000653493">
    <property type="component" value="Unassembled WGS sequence"/>
</dbReference>
<sequence>MPEPTRVPRSLRLCDRCPQDGEVTVRHAWNVRADGSLASWFDVRLVFADGASVEALAVVSPEGVGLEDVRARPALGLDDLALLGEWLENPLAEACGAARADGAPAAVRHARPAVRPSGAETPPMVAREYRTAQERGADPVLAVMRATGESRRGALRLIGRARDAGLLTPRHLRR</sequence>
<dbReference type="InterPro" id="IPR046186">
    <property type="entry name" value="DUF6214"/>
</dbReference>
<reference evidence="1" key="1">
    <citation type="journal article" date="2014" name="Int. J. Syst. Evol. Microbiol.">
        <title>Complete genome sequence of Corynebacterium casei LMG S-19264T (=DSM 44701T), isolated from a smear-ripened cheese.</title>
        <authorList>
            <consortium name="US DOE Joint Genome Institute (JGI-PGF)"/>
            <person name="Walter F."/>
            <person name="Albersmeier A."/>
            <person name="Kalinowski J."/>
            <person name="Ruckert C."/>
        </authorList>
    </citation>
    <scope>NUCLEOTIDE SEQUENCE</scope>
    <source>
        <strain evidence="1">JCM 4234</strain>
    </source>
</reference>
<reference evidence="1" key="2">
    <citation type="submission" date="2020-09" db="EMBL/GenBank/DDBJ databases">
        <authorList>
            <person name="Sun Q."/>
            <person name="Ohkuma M."/>
        </authorList>
    </citation>
    <scope>NUCLEOTIDE SEQUENCE</scope>
    <source>
        <strain evidence="1">JCM 4234</strain>
    </source>
</reference>
<keyword evidence="2" id="KW-1185">Reference proteome</keyword>
<evidence type="ECO:0000313" key="1">
    <source>
        <dbReference type="EMBL" id="GGS50717.1"/>
    </source>
</evidence>
<dbReference type="EMBL" id="BMSL01000014">
    <property type="protein sequence ID" value="GGS50717.1"/>
    <property type="molecule type" value="Genomic_DNA"/>
</dbReference>
<proteinExistence type="predicted"/>
<comment type="caution">
    <text evidence="1">The sequence shown here is derived from an EMBL/GenBank/DDBJ whole genome shotgun (WGS) entry which is preliminary data.</text>
</comment>